<comment type="caution">
    <text evidence="8">The sequence shown here is derived from an EMBL/GenBank/DDBJ whole genome shotgun (WGS) entry which is preliminary data.</text>
</comment>
<dbReference type="InterPro" id="IPR011006">
    <property type="entry name" value="CheY-like_superfamily"/>
</dbReference>
<gene>
    <name evidence="8" type="ORF">DEU51_11354</name>
</gene>
<dbReference type="SUPFAM" id="SSF52172">
    <property type="entry name" value="CheY-like"/>
    <property type="match status" value="1"/>
</dbReference>
<proteinExistence type="predicted"/>
<dbReference type="Pfam" id="PF00196">
    <property type="entry name" value="GerE"/>
    <property type="match status" value="1"/>
</dbReference>
<feature type="domain" description="HTH luxR-type" evidence="6">
    <location>
        <begin position="141"/>
        <end position="206"/>
    </location>
</feature>
<keyword evidence="3" id="KW-0238">DNA-binding</keyword>
<dbReference type="RefSeq" id="WP_042558579.1">
    <property type="nucleotide sequence ID" value="NZ_QRAV01000013.1"/>
</dbReference>
<dbReference type="Gene3D" id="1.10.10.10">
    <property type="entry name" value="Winged helix-like DNA-binding domain superfamily/Winged helix DNA-binding domain"/>
    <property type="match status" value="1"/>
</dbReference>
<reference evidence="8 9" key="1">
    <citation type="submission" date="2018-07" db="EMBL/GenBank/DDBJ databases">
        <title>Genome sequencing of rice bacterial endophytes.</title>
        <authorList>
            <person name="Venturi V."/>
        </authorList>
    </citation>
    <scope>NUCLEOTIDE SEQUENCE [LARGE SCALE GENOMIC DNA]</scope>
    <source>
        <strain evidence="8 9">E2333</strain>
    </source>
</reference>
<evidence type="ECO:0000259" key="7">
    <source>
        <dbReference type="PROSITE" id="PS50110"/>
    </source>
</evidence>
<keyword evidence="4" id="KW-0804">Transcription</keyword>
<dbReference type="Proteomes" id="UP000255365">
    <property type="component" value="Unassembled WGS sequence"/>
</dbReference>
<dbReference type="InterPro" id="IPR058245">
    <property type="entry name" value="NreC/VraR/RcsB-like_REC"/>
</dbReference>
<evidence type="ECO:0000313" key="9">
    <source>
        <dbReference type="Proteomes" id="UP000255365"/>
    </source>
</evidence>
<sequence length="208" mass="23413">MKSALIVDDHPVVRAAIRIVLQSEGFKEIHEASSGNEVLQMIREHQPRLVVLDLGLPALDGLDVMARIKANDLKCKLLVFSTHEALFFQERCLRAGAMAYVTKTNQLQQLHKAIQAVMAGYTYFSAMPDNFSVLNAVQTTEKQMIDQLSDRELSIFVQLAQGKPNKTIAEDMHLSHKTVSTYKTRLMKKLGMGTAVHLRDFAKRNHLI</sequence>
<dbReference type="PANTHER" id="PTHR43214:SF41">
    <property type="entry name" value="NITRATE_NITRITE RESPONSE REGULATOR PROTEIN NARP"/>
    <property type="match status" value="1"/>
</dbReference>
<dbReference type="InterPro" id="IPR036388">
    <property type="entry name" value="WH-like_DNA-bd_sf"/>
</dbReference>
<dbReference type="PROSITE" id="PS50043">
    <property type="entry name" value="HTH_LUXR_2"/>
    <property type="match status" value="1"/>
</dbReference>
<dbReference type="Pfam" id="PF00072">
    <property type="entry name" value="Response_reg"/>
    <property type="match status" value="1"/>
</dbReference>
<evidence type="ECO:0000256" key="1">
    <source>
        <dbReference type="ARBA" id="ARBA00022553"/>
    </source>
</evidence>
<dbReference type="GO" id="GO:0000160">
    <property type="term" value="P:phosphorelay signal transduction system"/>
    <property type="evidence" value="ECO:0007669"/>
    <property type="project" value="InterPro"/>
</dbReference>
<evidence type="ECO:0000313" key="8">
    <source>
        <dbReference type="EMBL" id="RDL16555.1"/>
    </source>
</evidence>
<dbReference type="InterPro" id="IPR000792">
    <property type="entry name" value="Tscrpt_reg_LuxR_C"/>
</dbReference>
<dbReference type="GO" id="GO:0003677">
    <property type="term" value="F:DNA binding"/>
    <property type="evidence" value="ECO:0007669"/>
    <property type="project" value="UniProtKB-KW"/>
</dbReference>
<dbReference type="AlphaFoldDB" id="A0A370SA00"/>
<dbReference type="SUPFAM" id="SSF46894">
    <property type="entry name" value="C-terminal effector domain of the bipartite response regulators"/>
    <property type="match status" value="1"/>
</dbReference>
<dbReference type="Gene3D" id="3.40.50.2300">
    <property type="match status" value="1"/>
</dbReference>
<name>A0A370SA00_PSEJE</name>
<dbReference type="SMART" id="SM00448">
    <property type="entry name" value="REC"/>
    <property type="match status" value="1"/>
</dbReference>
<dbReference type="EMBL" id="QRAV01000013">
    <property type="protein sequence ID" value="RDL16555.1"/>
    <property type="molecule type" value="Genomic_DNA"/>
</dbReference>
<dbReference type="PROSITE" id="PS00622">
    <property type="entry name" value="HTH_LUXR_1"/>
    <property type="match status" value="1"/>
</dbReference>
<dbReference type="InterPro" id="IPR001789">
    <property type="entry name" value="Sig_transdc_resp-reg_receiver"/>
</dbReference>
<dbReference type="PRINTS" id="PR00038">
    <property type="entry name" value="HTHLUXR"/>
</dbReference>
<feature type="modified residue" description="4-aspartylphosphate" evidence="5">
    <location>
        <position position="53"/>
    </location>
</feature>
<dbReference type="SMART" id="SM00421">
    <property type="entry name" value="HTH_LUXR"/>
    <property type="match status" value="1"/>
</dbReference>
<dbReference type="PROSITE" id="PS50110">
    <property type="entry name" value="RESPONSE_REGULATORY"/>
    <property type="match status" value="1"/>
</dbReference>
<evidence type="ECO:0000256" key="5">
    <source>
        <dbReference type="PROSITE-ProRule" id="PRU00169"/>
    </source>
</evidence>
<protein>
    <submittedName>
        <fullName evidence="8">LuxR family two component transcriptional regulator</fullName>
    </submittedName>
</protein>
<dbReference type="PANTHER" id="PTHR43214">
    <property type="entry name" value="TWO-COMPONENT RESPONSE REGULATOR"/>
    <property type="match status" value="1"/>
</dbReference>
<dbReference type="InterPro" id="IPR016032">
    <property type="entry name" value="Sig_transdc_resp-reg_C-effctor"/>
</dbReference>
<feature type="domain" description="Response regulatory" evidence="7">
    <location>
        <begin position="3"/>
        <end position="118"/>
    </location>
</feature>
<evidence type="ECO:0000259" key="6">
    <source>
        <dbReference type="PROSITE" id="PS50043"/>
    </source>
</evidence>
<evidence type="ECO:0000256" key="3">
    <source>
        <dbReference type="ARBA" id="ARBA00023125"/>
    </source>
</evidence>
<keyword evidence="2" id="KW-0805">Transcription regulation</keyword>
<keyword evidence="1 5" id="KW-0597">Phosphoprotein</keyword>
<organism evidence="8 9">
    <name type="scientific">Pseudomonas jessenii</name>
    <dbReference type="NCBI Taxonomy" id="77298"/>
    <lineage>
        <taxon>Bacteria</taxon>
        <taxon>Pseudomonadati</taxon>
        <taxon>Pseudomonadota</taxon>
        <taxon>Gammaproteobacteria</taxon>
        <taxon>Pseudomonadales</taxon>
        <taxon>Pseudomonadaceae</taxon>
        <taxon>Pseudomonas</taxon>
    </lineage>
</organism>
<accession>A0A370SA00</accession>
<evidence type="ECO:0000256" key="4">
    <source>
        <dbReference type="ARBA" id="ARBA00023163"/>
    </source>
</evidence>
<dbReference type="GO" id="GO:0006355">
    <property type="term" value="P:regulation of DNA-templated transcription"/>
    <property type="evidence" value="ECO:0007669"/>
    <property type="project" value="InterPro"/>
</dbReference>
<evidence type="ECO:0000256" key="2">
    <source>
        <dbReference type="ARBA" id="ARBA00023015"/>
    </source>
</evidence>
<dbReference type="CDD" id="cd06170">
    <property type="entry name" value="LuxR_C_like"/>
    <property type="match status" value="1"/>
</dbReference>
<dbReference type="InterPro" id="IPR039420">
    <property type="entry name" value="WalR-like"/>
</dbReference>
<dbReference type="CDD" id="cd17535">
    <property type="entry name" value="REC_NarL-like"/>
    <property type="match status" value="1"/>
</dbReference>